<gene>
    <name evidence="1" type="ORF">NRE15_05810</name>
</gene>
<dbReference type="Proteomes" id="UP001315967">
    <property type="component" value="Chromosome"/>
</dbReference>
<evidence type="ECO:0000313" key="1">
    <source>
        <dbReference type="EMBL" id="UUX35156.1"/>
    </source>
</evidence>
<accession>A0ABY5P8R7</accession>
<evidence type="ECO:0000313" key="2">
    <source>
        <dbReference type="Proteomes" id="UP001315967"/>
    </source>
</evidence>
<reference evidence="1 2" key="1">
    <citation type="submission" date="2022-08" db="EMBL/GenBank/DDBJ databases">
        <title>Aerococcaceae sp. nov isolated from spoiled eye mask.</title>
        <authorList>
            <person name="Zhou G."/>
            <person name="Xie X.-B."/>
            <person name="Shi Q.-S."/>
            <person name="Wang Y.-S."/>
            <person name="Wen X."/>
            <person name="Peng H."/>
            <person name="Yang X.-J."/>
            <person name="Tao H.-B."/>
            <person name="Huang X.-M."/>
        </authorList>
    </citation>
    <scope>NUCLEOTIDE SEQUENCE [LARGE SCALE GENOMIC DNA]</scope>
    <source>
        <strain evidence="2">DM20194951</strain>
    </source>
</reference>
<dbReference type="EMBL" id="CP102453">
    <property type="protein sequence ID" value="UUX35156.1"/>
    <property type="molecule type" value="Genomic_DNA"/>
</dbReference>
<protein>
    <submittedName>
        <fullName evidence="1">Uncharacterized protein</fullName>
    </submittedName>
</protein>
<proteinExistence type="predicted"/>
<organism evidence="1 2">
    <name type="scientific">Fundicoccus culcitae</name>
    <dbReference type="NCBI Taxonomy" id="2969821"/>
    <lineage>
        <taxon>Bacteria</taxon>
        <taxon>Bacillati</taxon>
        <taxon>Bacillota</taxon>
        <taxon>Bacilli</taxon>
        <taxon>Lactobacillales</taxon>
        <taxon>Aerococcaceae</taxon>
        <taxon>Fundicoccus</taxon>
    </lineage>
</organism>
<sequence>MPDFPRNRRPALPNFPAISSTCRISFHIDVHQTNLPDFPRNRRPALPNFPAISSTCRISFHIDVHQTNLPAVTLNRRPAFPLPHQLVGSHFTTTSAKSTFGLPTKSTSAILLFLRTPTNFPELISHRRPAFRHPSTPPP</sequence>
<keyword evidence="2" id="KW-1185">Reference proteome</keyword>
<dbReference type="RefSeq" id="WP_313794649.1">
    <property type="nucleotide sequence ID" value="NZ_CP102453.1"/>
</dbReference>
<name>A0ABY5P8R7_9LACT</name>